<dbReference type="PANTHER" id="PTHR15710:SF242">
    <property type="entry name" value="OS06G0633500 PROTEIN"/>
    <property type="match status" value="1"/>
</dbReference>
<feature type="region of interest" description="Disordered" evidence="7">
    <location>
        <begin position="221"/>
        <end position="256"/>
    </location>
</feature>
<dbReference type="PANTHER" id="PTHR15710">
    <property type="entry name" value="E3 UBIQUITIN-PROTEIN LIGASE PRAJA"/>
    <property type="match status" value="1"/>
</dbReference>
<evidence type="ECO:0000256" key="4">
    <source>
        <dbReference type="ARBA" id="ARBA00022771"/>
    </source>
</evidence>
<evidence type="ECO:0000259" key="9">
    <source>
        <dbReference type="PROSITE" id="PS50089"/>
    </source>
</evidence>
<comment type="catalytic activity">
    <reaction evidence="1">
        <text>S-ubiquitinyl-[E2 ubiquitin-conjugating enzyme]-L-cysteine + [acceptor protein]-L-lysine = [E2 ubiquitin-conjugating enzyme]-L-cysteine + N(6)-ubiquitinyl-[acceptor protein]-L-lysine.</text>
        <dbReference type="EC" id="2.3.2.27"/>
    </reaction>
</comment>
<evidence type="ECO:0000313" key="10">
    <source>
        <dbReference type="EMBL" id="PWA71836.1"/>
    </source>
</evidence>
<sequence length="302" mass="33790">MDDELVVDTSERCCMCDIILSSEELDPLSLCSNCELLYTEAYSEAPVDVDNFLDNDVSVHPNLEYLNQWNSDDDEFEEVSGGESTVGPLVDRVRLHRSLATNGRNLPPNWLNSENQETSHYGRNGGDYVDAREFEEIMELLAETDSLRRGPPPAAVSFVENLMCVIVDEESVCVICKDNACVGSVVNRLPCAHVYHPLCIKTWLNARNTCPLCRYELPTDKDSDKRRNQETQEHGAGEDYASSEDYDDDNEGSNESVGGERWWLVAAPIASVMGIGMLVWLGGGGVFDGQRDLRIRRLWSVL</sequence>
<dbReference type="GO" id="GO:0005737">
    <property type="term" value="C:cytoplasm"/>
    <property type="evidence" value="ECO:0007669"/>
    <property type="project" value="TreeGrafter"/>
</dbReference>
<feature type="transmembrane region" description="Helical" evidence="8">
    <location>
        <begin position="262"/>
        <end position="287"/>
    </location>
</feature>
<keyword evidence="8" id="KW-0472">Membrane</keyword>
<evidence type="ECO:0000256" key="6">
    <source>
        <dbReference type="PROSITE-ProRule" id="PRU00175"/>
    </source>
</evidence>
<name>A0A2U1NEB5_ARTAN</name>
<keyword evidence="4 6" id="KW-0863">Zinc-finger</keyword>
<keyword evidence="8" id="KW-0812">Transmembrane</keyword>
<keyword evidence="3" id="KW-0479">Metal-binding</keyword>
<feature type="compositionally biased region" description="Basic and acidic residues" evidence="7">
    <location>
        <begin position="221"/>
        <end position="237"/>
    </location>
</feature>
<keyword evidence="8" id="KW-1133">Transmembrane helix</keyword>
<dbReference type="EC" id="2.3.2.27" evidence="2"/>
<dbReference type="SUPFAM" id="SSF57850">
    <property type="entry name" value="RING/U-box"/>
    <property type="match status" value="1"/>
</dbReference>
<dbReference type="OrthoDB" id="21204at2759"/>
<dbReference type="Proteomes" id="UP000245207">
    <property type="component" value="Unassembled WGS sequence"/>
</dbReference>
<evidence type="ECO:0000256" key="3">
    <source>
        <dbReference type="ARBA" id="ARBA00022723"/>
    </source>
</evidence>
<evidence type="ECO:0000313" key="11">
    <source>
        <dbReference type="Proteomes" id="UP000245207"/>
    </source>
</evidence>
<dbReference type="Gene3D" id="3.30.40.10">
    <property type="entry name" value="Zinc/RING finger domain, C3HC4 (zinc finger)"/>
    <property type="match status" value="1"/>
</dbReference>
<evidence type="ECO:0000256" key="1">
    <source>
        <dbReference type="ARBA" id="ARBA00000900"/>
    </source>
</evidence>
<dbReference type="GO" id="GO:0061630">
    <property type="term" value="F:ubiquitin protein ligase activity"/>
    <property type="evidence" value="ECO:0007669"/>
    <property type="project" value="UniProtKB-EC"/>
</dbReference>
<dbReference type="Pfam" id="PF13639">
    <property type="entry name" value="zf-RING_2"/>
    <property type="match status" value="1"/>
</dbReference>
<feature type="compositionally biased region" description="Acidic residues" evidence="7">
    <location>
        <begin position="241"/>
        <end position="252"/>
    </location>
</feature>
<accession>A0A2U1NEB5</accession>
<gene>
    <name evidence="10" type="ORF">CTI12_AA276850</name>
</gene>
<protein>
    <recommendedName>
        <fullName evidence="2">RING-type E3 ubiquitin transferase</fullName>
        <ecNumber evidence="2">2.3.2.27</ecNumber>
    </recommendedName>
</protein>
<evidence type="ECO:0000256" key="7">
    <source>
        <dbReference type="SAM" id="MobiDB-lite"/>
    </source>
</evidence>
<keyword evidence="11" id="KW-1185">Reference proteome</keyword>
<evidence type="ECO:0000256" key="8">
    <source>
        <dbReference type="SAM" id="Phobius"/>
    </source>
</evidence>
<reference evidence="10 11" key="1">
    <citation type="journal article" date="2018" name="Mol. Plant">
        <title>The genome of Artemisia annua provides insight into the evolution of Asteraceae family and artemisinin biosynthesis.</title>
        <authorList>
            <person name="Shen Q."/>
            <person name="Zhang L."/>
            <person name="Liao Z."/>
            <person name="Wang S."/>
            <person name="Yan T."/>
            <person name="Shi P."/>
            <person name="Liu M."/>
            <person name="Fu X."/>
            <person name="Pan Q."/>
            <person name="Wang Y."/>
            <person name="Lv Z."/>
            <person name="Lu X."/>
            <person name="Zhang F."/>
            <person name="Jiang W."/>
            <person name="Ma Y."/>
            <person name="Chen M."/>
            <person name="Hao X."/>
            <person name="Li L."/>
            <person name="Tang Y."/>
            <person name="Lv G."/>
            <person name="Zhou Y."/>
            <person name="Sun X."/>
            <person name="Brodelius P.E."/>
            <person name="Rose J.K.C."/>
            <person name="Tang K."/>
        </authorList>
    </citation>
    <scope>NUCLEOTIDE SEQUENCE [LARGE SCALE GENOMIC DNA]</scope>
    <source>
        <strain evidence="11">cv. Huhao1</strain>
        <tissue evidence="10">Leaf</tissue>
    </source>
</reference>
<keyword evidence="5" id="KW-0862">Zinc</keyword>
<dbReference type="GO" id="GO:0008270">
    <property type="term" value="F:zinc ion binding"/>
    <property type="evidence" value="ECO:0007669"/>
    <property type="project" value="UniProtKB-KW"/>
</dbReference>
<feature type="domain" description="RING-type" evidence="9">
    <location>
        <begin position="173"/>
        <end position="214"/>
    </location>
</feature>
<dbReference type="InterPro" id="IPR001841">
    <property type="entry name" value="Znf_RING"/>
</dbReference>
<dbReference type="GO" id="GO:0016567">
    <property type="term" value="P:protein ubiquitination"/>
    <property type="evidence" value="ECO:0007669"/>
    <property type="project" value="TreeGrafter"/>
</dbReference>
<proteinExistence type="predicted"/>
<dbReference type="PROSITE" id="PS50089">
    <property type="entry name" value="ZF_RING_2"/>
    <property type="match status" value="1"/>
</dbReference>
<evidence type="ECO:0000256" key="5">
    <source>
        <dbReference type="ARBA" id="ARBA00022833"/>
    </source>
</evidence>
<dbReference type="AlphaFoldDB" id="A0A2U1NEB5"/>
<comment type="caution">
    <text evidence="10">The sequence shown here is derived from an EMBL/GenBank/DDBJ whole genome shotgun (WGS) entry which is preliminary data.</text>
</comment>
<evidence type="ECO:0000256" key="2">
    <source>
        <dbReference type="ARBA" id="ARBA00012483"/>
    </source>
</evidence>
<organism evidence="10 11">
    <name type="scientific">Artemisia annua</name>
    <name type="common">Sweet wormwood</name>
    <dbReference type="NCBI Taxonomy" id="35608"/>
    <lineage>
        <taxon>Eukaryota</taxon>
        <taxon>Viridiplantae</taxon>
        <taxon>Streptophyta</taxon>
        <taxon>Embryophyta</taxon>
        <taxon>Tracheophyta</taxon>
        <taxon>Spermatophyta</taxon>
        <taxon>Magnoliopsida</taxon>
        <taxon>eudicotyledons</taxon>
        <taxon>Gunneridae</taxon>
        <taxon>Pentapetalae</taxon>
        <taxon>asterids</taxon>
        <taxon>campanulids</taxon>
        <taxon>Asterales</taxon>
        <taxon>Asteraceae</taxon>
        <taxon>Asteroideae</taxon>
        <taxon>Anthemideae</taxon>
        <taxon>Artemisiinae</taxon>
        <taxon>Artemisia</taxon>
    </lineage>
</organism>
<dbReference type="InterPro" id="IPR013083">
    <property type="entry name" value="Znf_RING/FYVE/PHD"/>
</dbReference>
<dbReference type="EMBL" id="PKPP01003014">
    <property type="protein sequence ID" value="PWA71836.1"/>
    <property type="molecule type" value="Genomic_DNA"/>
</dbReference>
<dbReference type="SMART" id="SM00184">
    <property type="entry name" value="RING"/>
    <property type="match status" value="1"/>
</dbReference>